<comment type="caution">
    <text evidence="1">The sequence shown here is derived from an EMBL/GenBank/DDBJ whole genome shotgun (WGS) entry which is preliminary data.</text>
</comment>
<dbReference type="Proteomes" id="UP001597116">
    <property type="component" value="Unassembled WGS sequence"/>
</dbReference>
<evidence type="ECO:0000313" key="1">
    <source>
        <dbReference type="EMBL" id="MFD1143599.1"/>
    </source>
</evidence>
<protein>
    <submittedName>
        <fullName evidence="1">WD40/YVTN/BNR-like repeat-containing protein</fullName>
    </submittedName>
</protein>
<reference evidence="2" key="1">
    <citation type="journal article" date="2019" name="Int. J. Syst. Evol. Microbiol.">
        <title>The Global Catalogue of Microorganisms (GCM) 10K type strain sequencing project: providing services to taxonomists for standard genome sequencing and annotation.</title>
        <authorList>
            <consortium name="The Broad Institute Genomics Platform"/>
            <consortium name="The Broad Institute Genome Sequencing Center for Infectious Disease"/>
            <person name="Wu L."/>
            <person name="Ma J."/>
        </authorList>
    </citation>
    <scope>NUCLEOTIDE SEQUENCE [LARGE SCALE GENOMIC DNA]</scope>
    <source>
        <strain evidence="2">CCUG 55608</strain>
    </source>
</reference>
<dbReference type="SUPFAM" id="SSF110296">
    <property type="entry name" value="Oligoxyloglucan reducing end-specific cellobiohydrolase"/>
    <property type="match status" value="2"/>
</dbReference>
<evidence type="ECO:0000313" key="2">
    <source>
        <dbReference type="Proteomes" id="UP001597116"/>
    </source>
</evidence>
<gene>
    <name evidence="1" type="ORF">ACFQ4C_20900</name>
</gene>
<dbReference type="Pfam" id="PF15899">
    <property type="entry name" value="BNR_6"/>
    <property type="match status" value="2"/>
</dbReference>
<proteinExistence type="predicted"/>
<dbReference type="EMBL" id="JBHTLP010000016">
    <property type="protein sequence ID" value="MFD1143599.1"/>
    <property type="molecule type" value="Genomic_DNA"/>
</dbReference>
<accession>A0ABW3QBE1</accession>
<dbReference type="InterPro" id="IPR015943">
    <property type="entry name" value="WD40/YVTN_repeat-like_dom_sf"/>
</dbReference>
<name>A0ABW3QBE1_9BACT</name>
<dbReference type="RefSeq" id="WP_379884471.1">
    <property type="nucleotide sequence ID" value="NZ_JBHTLP010000016.1"/>
</dbReference>
<organism evidence="1 2">
    <name type="scientific">Larkinella insperata</name>
    <dbReference type="NCBI Taxonomy" id="332158"/>
    <lineage>
        <taxon>Bacteria</taxon>
        <taxon>Pseudomonadati</taxon>
        <taxon>Bacteroidota</taxon>
        <taxon>Cytophagia</taxon>
        <taxon>Cytophagales</taxon>
        <taxon>Spirosomataceae</taxon>
        <taxon>Larkinella</taxon>
    </lineage>
</organism>
<keyword evidence="2" id="KW-1185">Reference proteome</keyword>
<dbReference type="InterPro" id="IPR002860">
    <property type="entry name" value="BNR_rpt"/>
</dbReference>
<sequence length="367" mass="40776">MKTFVVFTPAILLVVVLLNSFVLTEKAAKKKPVKEGKSAEIANIIFKSTDGGQTWQDISNGLPEKLQREGVSRDGFFASDRGLYIRAGNGVYHREPNSTPSIWTKEVFPGHQRNIAPGKNGLFAYDFKGQFLQKINGTSMWSPVYTDFQEQAVRLNKTIDYYYTNYKVKFVRTIFETSSGTVFIVSSNSLFRSTDKGKTWKQVHVGGGAMNLVESNGVLLATYRAGIVRSTDDGQNWERVLSEAGAGIAVERIDVGFAAIVNNPITQTNSLHISRDRGKTWTAVGEDLQPFWSIFFLKNVGLPQSSPAILSIKQLGNYLLCGRTDGLFRSSDLGKTWQQLVLPTTENYGFNLSVWGNVIYIIPNKGC</sequence>
<dbReference type="Pfam" id="PF02012">
    <property type="entry name" value="BNR"/>
    <property type="match status" value="1"/>
</dbReference>
<dbReference type="CDD" id="cd15482">
    <property type="entry name" value="Sialidase_non-viral"/>
    <property type="match status" value="1"/>
</dbReference>
<dbReference type="Gene3D" id="2.130.10.10">
    <property type="entry name" value="YVTN repeat-like/Quinoprotein amine dehydrogenase"/>
    <property type="match status" value="2"/>
</dbReference>